<dbReference type="SUPFAM" id="SSF54862">
    <property type="entry name" value="4Fe-4S ferredoxins"/>
    <property type="match status" value="1"/>
</dbReference>
<keyword evidence="3" id="KW-0479">Metal-binding</keyword>
<dbReference type="Proteomes" id="UP000295063">
    <property type="component" value="Unassembled WGS sequence"/>
</dbReference>
<dbReference type="PROSITE" id="PS51379">
    <property type="entry name" value="4FE4S_FER_2"/>
    <property type="match status" value="1"/>
</dbReference>
<dbReference type="EMBL" id="SLUI01000006">
    <property type="protein sequence ID" value="TCL37361.1"/>
    <property type="molecule type" value="Genomic_DNA"/>
</dbReference>
<keyword evidence="4" id="KW-0249">Electron transport</keyword>
<accession>A0A4R1Q080</accession>
<evidence type="ECO:0000256" key="1">
    <source>
        <dbReference type="ARBA" id="ARBA00022448"/>
    </source>
</evidence>
<feature type="transmembrane region" description="Helical" evidence="7">
    <location>
        <begin position="71"/>
        <end position="99"/>
    </location>
</feature>
<dbReference type="PANTHER" id="PTHR30176:SF3">
    <property type="entry name" value="FERREDOXIN-TYPE PROTEIN NAPH"/>
    <property type="match status" value="1"/>
</dbReference>
<evidence type="ECO:0000256" key="7">
    <source>
        <dbReference type="SAM" id="Phobius"/>
    </source>
</evidence>
<dbReference type="InterPro" id="IPR017900">
    <property type="entry name" value="4Fe4S_Fe_S_CS"/>
</dbReference>
<dbReference type="Pfam" id="PF12801">
    <property type="entry name" value="Fer4_5"/>
    <property type="match status" value="2"/>
</dbReference>
<dbReference type="PROSITE" id="PS00198">
    <property type="entry name" value="4FE4S_FER_1"/>
    <property type="match status" value="1"/>
</dbReference>
<keyword evidence="7" id="KW-0472">Membrane</keyword>
<dbReference type="GO" id="GO:0046872">
    <property type="term" value="F:metal ion binding"/>
    <property type="evidence" value="ECO:0007669"/>
    <property type="project" value="UniProtKB-KW"/>
</dbReference>
<evidence type="ECO:0000313" key="10">
    <source>
        <dbReference type="Proteomes" id="UP000295063"/>
    </source>
</evidence>
<feature type="transmembrane region" description="Helical" evidence="7">
    <location>
        <begin position="111"/>
        <end position="133"/>
    </location>
</feature>
<evidence type="ECO:0000313" key="9">
    <source>
        <dbReference type="EMBL" id="TCL37361.1"/>
    </source>
</evidence>
<evidence type="ECO:0000256" key="2">
    <source>
        <dbReference type="ARBA" id="ARBA00022485"/>
    </source>
</evidence>
<keyword evidence="10" id="KW-1185">Reference proteome</keyword>
<feature type="transmembrane region" description="Helical" evidence="7">
    <location>
        <begin position="145"/>
        <end position="166"/>
    </location>
</feature>
<gene>
    <name evidence="9" type="ORF">EV210_106230</name>
</gene>
<proteinExistence type="predicted"/>
<organism evidence="9 10">
    <name type="scientific">Anaerospora hongkongensis</name>
    <dbReference type="NCBI Taxonomy" id="244830"/>
    <lineage>
        <taxon>Bacteria</taxon>
        <taxon>Bacillati</taxon>
        <taxon>Bacillota</taxon>
        <taxon>Negativicutes</taxon>
        <taxon>Selenomonadales</taxon>
        <taxon>Sporomusaceae</taxon>
        <taxon>Anaerospora</taxon>
    </lineage>
</organism>
<dbReference type="GO" id="GO:0051539">
    <property type="term" value="F:4 iron, 4 sulfur cluster binding"/>
    <property type="evidence" value="ECO:0007669"/>
    <property type="project" value="UniProtKB-KW"/>
</dbReference>
<dbReference type="InterPro" id="IPR051684">
    <property type="entry name" value="Electron_Trans/Redox"/>
</dbReference>
<keyword evidence="6" id="KW-0411">Iron-sulfur</keyword>
<reference evidence="9 10" key="1">
    <citation type="submission" date="2019-03" db="EMBL/GenBank/DDBJ databases">
        <title>Genomic Encyclopedia of Type Strains, Phase IV (KMG-IV): sequencing the most valuable type-strain genomes for metagenomic binning, comparative biology and taxonomic classification.</title>
        <authorList>
            <person name="Goeker M."/>
        </authorList>
    </citation>
    <scope>NUCLEOTIDE SEQUENCE [LARGE SCALE GENOMIC DNA]</scope>
    <source>
        <strain evidence="9 10">DSM 15969</strain>
    </source>
</reference>
<dbReference type="GO" id="GO:0005886">
    <property type="term" value="C:plasma membrane"/>
    <property type="evidence" value="ECO:0007669"/>
    <property type="project" value="TreeGrafter"/>
</dbReference>
<dbReference type="Gene3D" id="3.30.70.20">
    <property type="match status" value="1"/>
</dbReference>
<feature type="transmembrane region" description="Helical" evidence="7">
    <location>
        <begin position="12"/>
        <end position="31"/>
    </location>
</feature>
<keyword evidence="5" id="KW-0408">Iron</keyword>
<evidence type="ECO:0000259" key="8">
    <source>
        <dbReference type="PROSITE" id="PS51379"/>
    </source>
</evidence>
<sequence>MQIMKLRKWIQIAAFVLMLIPVLWPINPVWLGSYISAQLAGVALTDPLAALEVSLAAKQIGWPLAWSVVPLLLSALLLGRIFCGWICPLNTLFELIYLIKSPRNSIVPNGWLPYRLLVVLLFVDWIMGVPLFTLLSPVGILNRGVAFGAGIELVVLLTIVAAEWFYRKKIWCRMICPAGALYGIVSRWRKLRIAAGTDGCEQCRCCADACTMNVKPGGTALLDQMACTNCGACIAACPRKKISFSWKKRQKRGSKCEHFEDAAG</sequence>
<evidence type="ECO:0000256" key="6">
    <source>
        <dbReference type="ARBA" id="ARBA00023014"/>
    </source>
</evidence>
<dbReference type="Pfam" id="PF00037">
    <property type="entry name" value="Fer4"/>
    <property type="match status" value="1"/>
</dbReference>
<dbReference type="InterPro" id="IPR017896">
    <property type="entry name" value="4Fe4S_Fe-S-bd"/>
</dbReference>
<dbReference type="OrthoDB" id="9806398at2"/>
<feature type="domain" description="4Fe-4S ferredoxin-type" evidence="8">
    <location>
        <begin position="218"/>
        <end position="247"/>
    </location>
</feature>
<name>A0A4R1Q080_9FIRM</name>
<keyword evidence="7" id="KW-1133">Transmembrane helix</keyword>
<evidence type="ECO:0000256" key="4">
    <source>
        <dbReference type="ARBA" id="ARBA00022982"/>
    </source>
</evidence>
<keyword evidence="2" id="KW-0004">4Fe-4S</keyword>
<keyword evidence="7" id="KW-0812">Transmembrane</keyword>
<dbReference type="AlphaFoldDB" id="A0A4R1Q080"/>
<dbReference type="PANTHER" id="PTHR30176">
    <property type="entry name" value="FERREDOXIN-TYPE PROTEIN NAPH"/>
    <property type="match status" value="1"/>
</dbReference>
<keyword evidence="1" id="KW-0813">Transport</keyword>
<protein>
    <submittedName>
        <fullName evidence="9">Ferredoxin-type protein NapH</fullName>
    </submittedName>
</protein>
<evidence type="ECO:0000256" key="3">
    <source>
        <dbReference type="ARBA" id="ARBA00022723"/>
    </source>
</evidence>
<comment type="caution">
    <text evidence="9">The sequence shown here is derived from an EMBL/GenBank/DDBJ whole genome shotgun (WGS) entry which is preliminary data.</text>
</comment>
<evidence type="ECO:0000256" key="5">
    <source>
        <dbReference type="ARBA" id="ARBA00023004"/>
    </source>
</evidence>
<dbReference type="RefSeq" id="WP_132079823.1">
    <property type="nucleotide sequence ID" value="NZ_SLUI01000006.1"/>
</dbReference>